<evidence type="ECO:0000256" key="1">
    <source>
        <dbReference type="SAM" id="MobiDB-lite"/>
    </source>
</evidence>
<keyword evidence="2" id="KW-0812">Transmembrane</keyword>
<keyword evidence="2" id="KW-1133">Transmembrane helix</keyword>
<dbReference type="EMBL" id="WWBZ02000014">
    <property type="protein sequence ID" value="KAF4310539.1"/>
    <property type="molecule type" value="Genomic_DNA"/>
</dbReference>
<proteinExistence type="predicted"/>
<feature type="transmembrane region" description="Helical" evidence="2">
    <location>
        <begin position="444"/>
        <end position="462"/>
    </location>
</feature>
<evidence type="ECO:0000313" key="3">
    <source>
        <dbReference type="EMBL" id="KAF4310539.1"/>
    </source>
</evidence>
<dbReference type="PANTHER" id="PTHR35872">
    <property type="entry name" value="INTEGRAL MEMBRANE PROTEIN (AFU_ORTHOLOGUE AFUA_5G07110)"/>
    <property type="match status" value="1"/>
</dbReference>
<comment type="caution">
    <text evidence="3">The sequence shown here is derived from an EMBL/GenBank/DDBJ whole genome shotgun (WGS) entry which is preliminary data.</text>
</comment>
<dbReference type="InterPro" id="IPR021369">
    <property type="entry name" value="DUF2985"/>
</dbReference>
<dbReference type="OrthoDB" id="6407410at2759"/>
<evidence type="ECO:0000256" key="2">
    <source>
        <dbReference type="SAM" id="Phobius"/>
    </source>
</evidence>
<organism evidence="3 4">
    <name type="scientific">Botryosphaeria dothidea</name>
    <dbReference type="NCBI Taxonomy" id="55169"/>
    <lineage>
        <taxon>Eukaryota</taxon>
        <taxon>Fungi</taxon>
        <taxon>Dikarya</taxon>
        <taxon>Ascomycota</taxon>
        <taxon>Pezizomycotina</taxon>
        <taxon>Dothideomycetes</taxon>
        <taxon>Dothideomycetes incertae sedis</taxon>
        <taxon>Botryosphaeriales</taxon>
        <taxon>Botryosphaeriaceae</taxon>
        <taxon>Botryosphaeria</taxon>
    </lineage>
</organism>
<keyword evidence="2" id="KW-0472">Membrane</keyword>
<reference evidence="3" key="1">
    <citation type="submission" date="2020-04" db="EMBL/GenBank/DDBJ databases">
        <title>Genome Assembly and Annotation of Botryosphaeria dothidea sdau 11-99, a Latent Pathogen of Apple Fruit Ring Rot in China.</title>
        <authorList>
            <person name="Yu C."/>
            <person name="Diao Y."/>
            <person name="Lu Q."/>
            <person name="Zhao J."/>
            <person name="Cui S."/>
            <person name="Peng C."/>
            <person name="He B."/>
            <person name="Liu H."/>
        </authorList>
    </citation>
    <scope>NUCLEOTIDE SEQUENCE [LARGE SCALE GENOMIC DNA]</scope>
    <source>
        <strain evidence="3">Sdau11-99</strain>
    </source>
</reference>
<evidence type="ECO:0000313" key="4">
    <source>
        <dbReference type="Proteomes" id="UP000572817"/>
    </source>
</evidence>
<feature type="compositionally biased region" description="Low complexity" evidence="1">
    <location>
        <begin position="16"/>
        <end position="26"/>
    </location>
</feature>
<feature type="compositionally biased region" description="Basic and acidic residues" evidence="1">
    <location>
        <begin position="118"/>
        <end position="130"/>
    </location>
</feature>
<feature type="compositionally biased region" description="Low complexity" evidence="1">
    <location>
        <begin position="170"/>
        <end position="182"/>
    </location>
</feature>
<dbReference type="AlphaFoldDB" id="A0A8H4N4A6"/>
<evidence type="ECO:0008006" key="5">
    <source>
        <dbReference type="Google" id="ProtNLM"/>
    </source>
</evidence>
<protein>
    <recommendedName>
        <fullName evidence="5">Alpha-l-rhamnosidase c protein</fullName>
    </recommendedName>
</protein>
<feature type="region of interest" description="Disordered" evidence="1">
    <location>
        <begin position="84"/>
        <end position="201"/>
    </location>
</feature>
<feature type="compositionally biased region" description="Low complexity" evidence="1">
    <location>
        <begin position="33"/>
        <end position="47"/>
    </location>
</feature>
<keyword evidence="4" id="KW-1185">Reference proteome</keyword>
<feature type="transmembrane region" description="Helical" evidence="2">
    <location>
        <begin position="410"/>
        <end position="432"/>
    </location>
</feature>
<name>A0A8H4N4A6_9PEZI</name>
<feature type="transmembrane region" description="Helical" evidence="2">
    <location>
        <begin position="222"/>
        <end position="249"/>
    </location>
</feature>
<feature type="region of interest" description="Disordered" evidence="1">
    <location>
        <begin position="1"/>
        <end position="47"/>
    </location>
</feature>
<sequence length="497" mass="54038">MPSFPQPQDVDDNDTDSPTSPTSRPSFPARYGSAARSSTASLATTATSRLRSASLKLLDTDLPPGFMAATGGTAARMHSFSEIRRGSLGTGSPVSPVSRDESGARRFSRTGTGLSFGRAEREEGVLKEEEGGTGAAAGTELETLRSVTNESRVVQQENQSAAAAEIAKDSTASSATRTVTADTKADDATKPSSHEYANGYQAPPQLPWTTSTALALKAYGKWVITIPGFLITLYGLNVVAWGGMLFLLLCNAAPAMCHPACNDINSPRRIWIEIDSQILNALFCVTGFGLIPWRFRDWWWWGVWRLGFGKTAWGATKADRKTYGLRVLAGINRGWFRLPGSEDLPPNFPAHVDPQNPVPKPLKPGKEGAVVLVVPEGVDERALPTPLYKIPDPPPTGARAPPTKQWKMDFVVWCNVWNTFLQGCLAGFMWGLNRYDRPSWSTGLFVALACIVAAMGGICMFLEGKAVKKVEGIPMESWKKEEKERADVEMAERDAKR</sequence>
<gene>
    <name evidence="3" type="ORF">GTA08_BOTSDO13949</name>
</gene>
<dbReference type="PANTHER" id="PTHR35872:SF1">
    <property type="entry name" value="ALPHA-L-RHAMNOSIDASE C"/>
    <property type="match status" value="1"/>
</dbReference>
<accession>A0A8H4N4A6</accession>
<dbReference type="Pfam" id="PF11204">
    <property type="entry name" value="DUF2985"/>
    <property type="match status" value="1"/>
</dbReference>
<dbReference type="Proteomes" id="UP000572817">
    <property type="component" value="Unassembled WGS sequence"/>
</dbReference>
<feature type="compositionally biased region" description="Polar residues" evidence="1">
    <location>
        <begin position="145"/>
        <end position="161"/>
    </location>
</feature>
<feature type="compositionally biased region" description="Basic and acidic residues" evidence="1">
    <location>
        <begin position="183"/>
        <end position="193"/>
    </location>
</feature>